<feature type="signal peptide" evidence="2">
    <location>
        <begin position="1"/>
        <end position="19"/>
    </location>
</feature>
<keyword evidence="2" id="KW-0732">Signal</keyword>
<keyword evidence="4" id="KW-1185">Reference proteome</keyword>
<feature type="chain" id="PRO_5001644724" description="Transmembrane protein" evidence="2">
    <location>
        <begin position="20"/>
        <end position="210"/>
    </location>
</feature>
<feature type="transmembrane region" description="Helical" evidence="1">
    <location>
        <begin position="154"/>
        <end position="175"/>
    </location>
</feature>
<sequence length="210" mass="21207">MRFTAIFTAIVSFGLLAVAAPVADAGVAVRSTPVDLAVRELAAAPVVRSGEARELVHIGTSATFLDTCNIASVNINNLCNQIAVINGQANADVSSVVALWAQVQVQLQAILDASAAINLLTNVNATACAAVIAQICITICTCISACLKLYANVGALVAVTNAVIALLVQIILAIAAHLLGFALALVTACGPAGLAACVSVGLNLEAILHL</sequence>
<evidence type="ECO:0008006" key="5">
    <source>
        <dbReference type="Google" id="ProtNLM"/>
    </source>
</evidence>
<proteinExistence type="predicted"/>
<evidence type="ECO:0000313" key="4">
    <source>
        <dbReference type="Proteomes" id="UP000027195"/>
    </source>
</evidence>
<dbReference type="AlphaFoldDB" id="A0A067MJ05"/>
<accession>A0A067MJ05</accession>
<name>A0A067MJ05_BOTB1</name>
<protein>
    <recommendedName>
        <fullName evidence="5">Transmembrane protein</fullName>
    </recommendedName>
</protein>
<keyword evidence="1" id="KW-0812">Transmembrane</keyword>
<dbReference type="EMBL" id="KL198057">
    <property type="protein sequence ID" value="KDQ11556.1"/>
    <property type="molecule type" value="Genomic_DNA"/>
</dbReference>
<reference evidence="4" key="1">
    <citation type="journal article" date="2014" name="Proc. Natl. Acad. Sci. U.S.A.">
        <title>Extensive sampling of basidiomycete genomes demonstrates inadequacy of the white-rot/brown-rot paradigm for wood decay fungi.</title>
        <authorList>
            <person name="Riley R."/>
            <person name="Salamov A.A."/>
            <person name="Brown D.W."/>
            <person name="Nagy L.G."/>
            <person name="Floudas D."/>
            <person name="Held B.W."/>
            <person name="Levasseur A."/>
            <person name="Lombard V."/>
            <person name="Morin E."/>
            <person name="Otillar R."/>
            <person name="Lindquist E.A."/>
            <person name="Sun H."/>
            <person name="LaButti K.M."/>
            <person name="Schmutz J."/>
            <person name="Jabbour D."/>
            <person name="Luo H."/>
            <person name="Baker S.E."/>
            <person name="Pisabarro A.G."/>
            <person name="Walton J.D."/>
            <person name="Blanchette R.A."/>
            <person name="Henrissat B."/>
            <person name="Martin F."/>
            <person name="Cullen D."/>
            <person name="Hibbett D.S."/>
            <person name="Grigoriev I.V."/>
        </authorList>
    </citation>
    <scope>NUCLEOTIDE SEQUENCE [LARGE SCALE GENOMIC DNA]</scope>
    <source>
        <strain evidence="4">FD-172 SS1</strain>
    </source>
</reference>
<keyword evidence="1" id="KW-1133">Transmembrane helix</keyword>
<dbReference type="HOGENOM" id="CLU_114598_0_0_1"/>
<evidence type="ECO:0000313" key="3">
    <source>
        <dbReference type="EMBL" id="KDQ11556.1"/>
    </source>
</evidence>
<organism evidence="3 4">
    <name type="scientific">Botryobasidium botryosum (strain FD-172 SS1)</name>
    <dbReference type="NCBI Taxonomy" id="930990"/>
    <lineage>
        <taxon>Eukaryota</taxon>
        <taxon>Fungi</taxon>
        <taxon>Dikarya</taxon>
        <taxon>Basidiomycota</taxon>
        <taxon>Agaricomycotina</taxon>
        <taxon>Agaricomycetes</taxon>
        <taxon>Cantharellales</taxon>
        <taxon>Botryobasidiaceae</taxon>
        <taxon>Botryobasidium</taxon>
    </lineage>
</organism>
<gene>
    <name evidence="3" type="ORF">BOTBODRAFT_189748</name>
</gene>
<evidence type="ECO:0000256" key="2">
    <source>
        <dbReference type="SAM" id="SignalP"/>
    </source>
</evidence>
<dbReference type="Proteomes" id="UP000027195">
    <property type="component" value="Unassembled WGS sequence"/>
</dbReference>
<keyword evidence="1" id="KW-0472">Membrane</keyword>
<dbReference type="InParanoid" id="A0A067MJ05"/>
<feature type="transmembrane region" description="Helical" evidence="1">
    <location>
        <begin position="129"/>
        <end position="147"/>
    </location>
</feature>
<feature type="transmembrane region" description="Helical" evidence="1">
    <location>
        <begin position="181"/>
        <end position="204"/>
    </location>
</feature>
<evidence type="ECO:0000256" key="1">
    <source>
        <dbReference type="SAM" id="Phobius"/>
    </source>
</evidence>